<dbReference type="AlphaFoldDB" id="A0A7W4FCL5"/>
<dbReference type="RefSeq" id="WP_183115398.1">
    <property type="nucleotide sequence ID" value="NZ_JABEQG010000003.1"/>
</dbReference>
<sequence>MPDQSDLHIPKYSAAHVCAAAQITDETRKNWGTRKPAIIPPEDDDRENAGKGKAIRYSKRRVFQIVAVAKLVRMGIPVSRAASIALAFSDFGEATQAGIVREPGGLYAGNQNHLVSFGDRDVGFVIDQLTPDRLLWAAANMGAKVEDGFVAVPLNALVARVSVVLDAAVAPAHREAE</sequence>
<protein>
    <submittedName>
        <fullName evidence="2">Uncharacterized protein</fullName>
    </submittedName>
</protein>
<organism evidence="2 3">
    <name type="scientific">Gluconacetobacter diazotrophicus</name>
    <name type="common">Acetobacter diazotrophicus</name>
    <dbReference type="NCBI Taxonomy" id="33996"/>
    <lineage>
        <taxon>Bacteria</taxon>
        <taxon>Pseudomonadati</taxon>
        <taxon>Pseudomonadota</taxon>
        <taxon>Alphaproteobacteria</taxon>
        <taxon>Acetobacterales</taxon>
        <taxon>Acetobacteraceae</taxon>
        <taxon>Gluconacetobacter</taxon>
    </lineage>
</organism>
<feature type="region of interest" description="Disordered" evidence="1">
    <location>
        <begin position="31"/>
        <end position="50"/>
    </location>
</feature>
<gene>
    <name evidence="2" type="ORF">HLH33_03005</name>
</gene>
<evidence type="ECO:0000313" key="3">
    <source>
        <dbReference type="Proteomes" id="UP000550787"/>
    </source>
</evidence>
<name>A0A7W4FCL5_GLUDI</name>
<dbReference type="Proteomes" id="UP000550787">
    <property type="component" value="Unassembled WGS sequence"/>
</dbReference>
<evidence type="ECO:0000256" key="1">
    <source>
        <dbReference type="SAM" id="MobiDB-lite"/>
    </source>
</evidence>
<proteinExistence type="predicted"/>
<accession>A0A7W4FCL5</accession>
<evidence type="ECO:0000313" key="2">
    <source>
        <dbReference type="EMBL" id="MBB2155286.1"/>
    </source>
</evidence>
<reference evidence="2 3" key="1">
    <citation type="submission" date="2020-04" db="EMBL/GenBank/DDBJ databases">
        <title>Description of novel Gluconacetobacter.</title>
        <authorList>
            <person name="Sombolestani A."/>
        </authorList>
    </citation>
    <scope>NUCLEOTIDE SEQUENCE [LARGE SCALE GENOMIC DNA]</scope>
    <source>
        <strain evidence="2 3">LMG 7603</strain>
    </source>
</reference>
<comment type="caution">
    <text evidence="2">The sequence shown here is derived from an EMBL/GenBank/DDBJ whole genome shotgun (WGS) entry which is preliminary data.</text>
</comment>
<dbReference type="EMBL" id="JABEQG010000003">
    <property type="protein sequence ID" value="MBB2155286.1"/>
    <property type="molecule type" value="Genomic_DNA"/>
</dbReference>